<gene>
    <name evidence="3" type="ORF">OIDMADRAFT_25223</name>
</gene>
<dbReference type="OrthoDB" id="2014654at2759"/>
<dbReference type="InterPro" id="IPR050273">
    <property type="entry name" value="GppA/Ppx_hydrolase"/>
</dbReference>
<dbReference type="InterPro" id="IPR003695">
    <property type="entry name" value="Ppx_GppA_N"/>
</dbReference>
<dbReference type="Pfam" id="PF23566">
    <property type="entry name" value="RTG2_C"/>
    <property type="match status" value="1"/>
</dbReference>
<accession>A0A0C3CZX3</accession>
<dbReference type="FunFam" id="3.30.420.40:FF:000191">
    <property type="entry name" value="Retrograde regulation protein 2"/>
    <property type="match status" value="1"/>
</dbReference>
<dbReference type="Gene3D" id="3.30.420.150">
    <property type="entry name" value="Exopolyphosphatase. Domain 2"/>
    <property type="match status" value="1"/>
</dbReference>
<dbReference type="STRING" id="913774.A0A0C3CZX3"/>
<protein>
    <submittedName>
        <fullName evidence="3">Uncharacterized protein</fullName>
    </submittedName>
</protein>
<dbReference type="GO" id="GO:0006357">
    <property type="term" value="P:regulation of transcription by RNA polymerase II"/>
    <property type="evidence" value="ECO:0007669"/>
    <property type="project" value="TreeGrafter"/>
</dbReference>
<name>A0A0C3CZX3_OIDMZ</name>
<dbReference type="SUPFAM" id="SSF53067">
    <property type="entry name" value="Actin-like ATPase domain"/>
    <property type="match status" value="2"/>
</dbReference>
<dbReference type="AlphaFoldDB" id="A0A0C3CZX3"/>
<dbReference type="InParanoid" id="A0A0C3CZX3"/>
<evidence type="ECO:0000259" key="1">
    <source>
        <dbReference type="Pfam" id="PF02541"/>
    </source>
</evidence>
<reference evidence="4" key="2">
    <citation type="submission" date="2015-01" db="EMBL/GenBank/DDBJ databases">
        <title>Evolutionary Origins and Diversification of the Mycorrhizal Mutualists.</title>
        <authorList>
            <consortium name="DOE Joint Genome Institute"/>
            <consortium name="Mycorrhizal Genomics Consortium"/>
            <person name="Kohler A."/>
            <person name="Kuo A."/>
            <person name="Nagy L.G."/>
            <person name="Floudas D."/>
            <person name="Copeland A."/>
            <person name="Barry K.W."/>
            <person name="Cichocki N."/>
            <person name="Veneault-Fourrey C."/>
            <person name="LaButti K."/>
            <person name="Lindquist E.A."/>
            <person name="Lipzen A."/>
            <person name="Lundell T."/>
            <person name="Morin E."/>
            <person name="Murat C."/>
            <person name="Riley R."/>
            <person name="Ohm R."/>
            <person name="Sun H."/>
            <person name="Tunlid A."/>
            <person name="Henrissat B."/>
            <person name="Grigoriev I.V."/>
            <person name="Hibbett D.S."/>
            <person name="Martin F."/>
        </authorList>
    </citation>
    <scope>NUCLEOTIDE SEQUENCE [LARGE SCALE GENOMIC DNA]</scope>
    <source>
        <strain evidence="4">Zn</strain>
    </source>
</reference>
<organism evidence="3 4">
    <name type="scientific">Oidiodendron maius (strain Zn)</name>
    <dbReference type="NCBI Taxonomy" id="913774"/>
    <lineage>
        <taxon>Eukaryota</taxon>
        <taxon>Fungi</taxon>
        <taxon>Dikarya</taxon>
        <taxon>Ascomycota</taxon>
        <taxon>Pezizomycotina</taxon>
        <taxon>Leotiomycetes</taxon>
        <taxon>Leotiomycetes incertae sedis</taxon>
        <taxon>Myxotrichaceae</taxon>
        <taxon>Oidiodendron</taxon>
    </lineage>
</organism>
<keyword evidence="4" id="KW-1185">Reference proteome</keyword>
<evidence type="ECO:0000259" key="2">
    <source>
        <dbReference type="Pfam" id="PF23566"/>
    </source>
</evidence>
<evidence type="ECO:0000313" key="3">
    <source>
        <dbReference type="EMBL" id="KIN04579.1"/>
    </source>
</evidence>
<dbReference type="PANTHER" id="PTHR30005:SF0">
    <property type="entry name" value="RETROGRADE REGULATION PROTEIN 2"/>
    <property type="match status" value="1"/>
</dbReference>
<dbReference type="Gene3D" id="3.30.420.40">
    <property type="match status" value="1"/>
</dbReference>
<sequence length="569" mass="61547">MADDTSDVITLDNFGSKLSRLGAGDRKPLYGLVDMGSNGIRFSISELEPDHCRILPCLFRERAGISLYDALHESNAGSKAFHFPDDTIKAVAAKLARFKAVCDGYGVQKDRIIVFATEAMRTALNKDAMMKAIKDASGLTVDILSPQMESLFGAMGARSPFGDVSGLFMDLGGGSVQMTYVPSGSGVAGEAARAGRSLPFGAAKLTAALSSQETADAAKAELIKGMKDSFKALVKEFPDLADNVKNKDGITIYFCGGGFRGYGNCLMHSDPIQPYPIPAIGGYTVPGHRFEQWKKMLEANKEDGKIFGMSKRRREQFPAIVTVVRALIDAVPNIKQVIFCSGGNREGVLYMILPPDIRARSPLAHLGEAPGFPNDNVADKVVDILISALPKDYPEIFTRDLLLCFGKLLWTDMGNTPEVNSARALHDPISFASVLGFTHQVRAVLSLTLCARWGNDLGPIDKNLFDNLRLLIGPELSWWCDYIGKVLNLLATVVPNCPSAVEQLDKIIGLRASTHESDSKKQKVDIKLHVALNSISSSEVGANDLGNGFDKVGKGLHLGWKVKIEIGNL</sequence>
<dbReference type="Pfam" id="PF02541">
    <property type="entry name" value="Ppx-GppA"/>
    <property type="match status" value="1"/>
</dbReference>
<dbReference type="Proteomes" id="UP000054321">
    <property type="component" value="Unassembled WGS sequence"/>
</dbReference>
<dbReference type="HOGENOM" id="CLU_033165_0_0_1"/>
<dbReference type="EMBL" id="KN832872">
    <property type="protein sequence ID" value="KIN04579.1"/>
    <property type="molecule type" value="Genomic_DNA"/>
</dbReference>
<feature type="domain" description="Ppx/GppA phosphatase N-terminal" evidence="1">
    <location>
        <begin position="51"/>
        <end position="354"/>
    </location>
</feature>
<dbReference type="InterPro" id="IPR057512">
    <property type="entry name" value="RTG2_C"/>
</dbReference>
<feature type="domain" description="RTG2 C-terminal" evidence="2">
    <location>
        <begin position="378"/>
        <end position="564"/>
    </location>
</feature>
<reference evidence="3 4" key="1">
    <citation type="submission" date="2014-04" db="EMBL/GenBank/DDBJ databases">
        <authorList>
            <consortium name="DOE Joint Genome Institute"/>
            <person name="Kuo A."/>
            <person name="Martino E."/>
            <person name="Perotto S."/>
            <person name="Kohler A."/>
            <person name="Nagy L.G."/>
            <person name="Floudas D."/>
            <person name="Copeland A."/>
            <person name="Barry K.W."/>
            <person name="Cichocki N."/>
            <person name="Veneault-Fourrey C."/>
            <person name="LaButti K."/>
            <person name="Lindquist E.A."/>
            <person name="Lipzen A."/>
            <person name="Lundell T."/>
            <person name="Morin E."/>
            <person name="Murat C."/>
            <person name="Sun H."/>
            <person name="Tunlid A."/>
            <person name="Henrissat B."/>
            <person name="Grigoriev I.V."/>
            <person name="Hibbett D.S."/>
            <person name="Martin F."/>
            <person name="Nordberg H.P."/>
            <person name="Cantor M.N."/>
            <person name="Hua S.X."/>
        </authorList>
    </citation>
    <scope>NUCLEOTIDE SEQUENCE [LARGE SCALE GENOMIC DNA]</scope>
    <source>
        <strain evidence="3 4">Zn</strain>
    </source>
</reference>
<dbReference type="PANTHER" id="PTHR30005">
    <property type="entry name" value="EXOPOLYPHOSPHATASE"/>
    <property type="match status" value="1"/>
</dbReference>
<dbReference type="InterPro" id="IPR043129">
    <property type="entry name" value="ATPase_NBD"/>
</dbReference>
<proteinExistence type="predicted"/>
<evidence type="ECO:0000313" key="4">
    <source>
        <dbReference type="Proteomes" id="UP000054321"/>
    </source>
</evidence>